<evidence type="ECO:0000313" key="4">
    <source>
        <dbReference type="Proteomes" id="UP000663866"/>
    </source>
</evidence>
<dbReference type="EMBL" id="CAJOBH010235981">
    <property type="protein sequence ID" value="CAF5090627.1"/>
    <property type="molecule type" value="Genomic_DNA"/>
</dbReference>
<protein>
    <submittedName>
        <fullName evidence="2">Uncharacterized protein</fullName>
    </submittedName>
</protein>
<comment type="caution">
    <text evidence="2">The sequence shown here is derived from an EMBL/GenBank/DDBJ whole genome shotgun (WGS) entry which is preliminary data.</text>
</comment>
<keyword evidence="4" id="KW-1185">Reference proteome</keyword>
<feature type="region of interest" description="Disordered" evidence="1">
    <location>
        <begin position="1"/>
        <end position="21"/>
    </location>
</feature>
<dbReference type="AlphaFoldDB" id="A0A819STX0"/>
<accession>A0A819STX0</accession>
<evidence type="ECO:0000313" key="2">
    <source>
        <dbReference type="EMBL" id="CAF4068355.1"/>
    </source>
</evidence>
<organism evidence="2 4">
    <name type="scientific">Rotaria magnacalcarata</name>
    <dbReference type="NCBI Taxonomy" id="392030"/>
    <lineage>
        <taxon>Eukaryota</taxon>
        <taxon>Metazoa</taxon>
        <taxon>Spiralia</taxon>
        <taxon>Gnathifera</taxon>
        <taxon>Rotifera</taxon>
        <taxon>Eurotatoria</taxon>
        <taxon>Bdelloidea</taxon>
        <taxon>Philodinida</taxon>
        <taxon>Philodinidae</taxon>
        <taxon>Rotaria</taxon>
    </lineage>
</organism>
<feature type="non-terminal residue" evidence="2">
    <location>
        <position position="1"/>
    </location>
</feature>
<reference evidence="2" key="1">
    <citation type="submission" date="2021-02" db="EMBL/GenBank/DDBJ databases">
        <authorList>
            <person name="Nowell W R."/>
        </authorList>
    </citation>
    <scope>NUCLEOTIDE SEQUENCE</scope>
</reference>
<evidence type="ECO:0000256" key="1">
    <source>
        <dbReference type="SAM" id="MobiDB-lite"/>
    </source>
</evidence>
<gene>
    <name evidence="3" type="ORF">BYL167_LOCUS63115</name>
    <name evidence="2" type="ORF">OVN521_LOCUS19040</name>
</gene>
<proteinExistence type="predicted"/>
<dbReference type="EMBL" id="CAJOBG010003539">
    <property type="protein sequence ID" value="CAF4068355.1"/>
    <property type="molecule type" value="Genomic_DNA"/>
</dbReference>
<evidence type="ECO:0000313" key="3">
    <source>
        <dbReference type="EMBL" id="CAF5090627.1"/>
    </source>
</evidence>
<dbReference type="Proteomes" id="UP000681967">
    <property type="component" value="Unassembled WGS sequence"/>
</dbReference>
<name>A0A819STX0_9BILA</name>
<dbReference type="Proteomes" id="UP000663866">
    <property type="component" value="Unassembled WGS sequence"/>
</dbReference>
<sequence length="21" mass="2373">RPRQGLYGISESSPEDVKTPR</sequence>